<comment type="subcellular location">
    <subcellularLocation>
        <location evidence="1">Membrane</location>
        <topology evidence="1">Multi-pass membrane protein</topology>
    </subcellularLocation>
</comment>
<feature type="region of interest" description="Disordered" evidence="11">
    <location>
        <begin position="893"/>
        <end position="914"/>
    </location>
</feature>
<dbReference type="Gene3D" id="1.10.3080.10">
    <property type="entry name" value="Clc chloride channel"/>
    <property type="match status" value="1"/>
</dbReference>
<dbReference type="Proteomes" id="UP000549499">
    <property type="component" value="Unassembled WGS sequence"/>
</dbReference>
<dbReference type="OrthoDB" id="4564at2759"/>
<dbReference type="CDD" id="cd03683">
    <property type="entry name" value="ClC_1_like"/>
    <property type="match status" value="1"/>
</dbReference>
<dbReference type="FunFam" id="3.10.580.10:FF:000019">
    <property type="entry name" value="Chloride voltage-gated channel 2"/>
    <property type="match status" value="1"/>
</dbReference>
<dbReference type="FunFam" id="1.10.3080.10:FF:000042">
    <property type="entry name" value="Chloride channel protein"/>
    <property type="match status" value="1"/>
</dbReference>
<keyword evidence="3 12" id="KW-0812">Transmembrane</keyword>
<evidence type="ECO:0000256" key="5">
    <source>
        <dbReference type="ARBA" id="ARBA00022989"/>
    </source>
</evidence>
<keyword evidence="4" id="KW-0677">Repeat</keyword>
<feature type="compositionally biased region" description="Basic residues" evidence="11">
    <location>
        <begin position="686"/>
        <end position="695"/>
    </location>
</feature>
<evidence type="ECO:0000313" key="14">
    <source>
        <dbReference type="Proteomes" id="UP000549499"/>
    </source>
</evidence>
<reference evidence="13 14" key="1">
    <citation type="submission" date="2019-09" db="EMBL/GenBank/DDBJ databases">
        <title>Bird 10,000 Genomes (B10K) Project - Family phase.</title>
        <authorList>
            <person name="Zhang G."/>
        </authorList>
    </citation>
    <scope>NUCLEOTIDE SEQUENCE [LARGE SCALE GENOMIC DNA]</scope>
    <source>
        <strain evidence="13">B10K-DU-003-44</strain>
        <tissue evidence="13">Muscle</tissue>
    </source>
</reference>
<evidence type="ECO:0000256" key="1">
    <source>
        <dbReference type="ARBA" id="ARBA00004141"/>
    </source>
</evidence>
<feature type="compositionally biased region" description="Polar residues" evidence="11">
    <location>
        <begin position="675"/>
        <end position="684"/>
    </location>
</feature>
<keyword evidence="2" id="KW-0813">Transport</keyword>
<gene>
    <name evidence="13" type="primary">Clcn2</name>
    <name evidence="13" type="ORF">CROSUL_R06074</name>
</gene>
<dbReference type="Gene3D" id="3.10.580.10">
    <property type="entry name" value="CBS-domain"/>
    <property type="match status" value="2"/>
</dbReference>
<keyword evidence="10" id="KW-0868">Chloride</keyword>
<name>A0A7K5H8L1_CROSL</name>
<keyword evidence="7" id="KW-0129">CBS domain</keyword>
<feature type="non-terminal residue" evidence="13">
    <location>
        <position position="1"/>
    </location>
</feature>
<dbReference type="EMBL" id="VYZB01000004">
    <property type="protein sequence ID" value="NWS65667.1"/>
    <property type="molecule type" value="Genomic_DNA"/>
</dbReference>
<sequence length="914" mass="99967">MYGRYTQDLGTFAKDEAARLRLQQGHGEGGTPRPRRPSELLEYTQGRCAPCRVCGLQCQRFLISKVGEDWVFLILLGLVMALVSWAMDFAIATCLQAQKWMYGGLDTNVLLQYLAWVTYPTVLITFSAGFTQILAPQAVGSGIPEMKTILRGVVLKEYLTLKTFVAKVIGLTCALGSGMPLGKEGPFVHIASMCAALLSRFLSLFGGIYENEARNIEMLAAACAVGVGCCFAAPIGGVLFSIEVTSTFFAVRNYWRGFFAATFSAFIFRVLAVWNKDEGTSSGVEGTGVHLPSPADPATPPETITALFKTRFRLDFPFDLQELPAFAVIGIASGFGGALFVYLNRKIVQFMRRQKTINRFLMKKRLLFPALVTLLISTLTFPPGFGQFMAGQLTQKDTLVTLFDNQTWAKQGLSDEFEYLGILEAWRHPRSNVFVTLVVFILMKFWMSALATTIPVPCGAFMPVFVIAGAAFGRLVGESMAAWFPDGIHTDSNTYRIVPGGYAVVGAAALSGAVTHTVSTAVIVFELTGQISHILPVMIAVILANAVAQSLQPSLYDSIIRIKKLPYLPELGWGHHEKYNVRVEDIMVRDIRYVTLNCKYRDLQHVLHSTKMKSLPLVESAESMILLGSIERAQLGALLSHQLSPQRRLQALRHKALAEDGHRLSNASIRFQISTEASSGTPSRAASRKPLKPALKRVPSSLTETPPGESVPRFPDPCPYSPADPSLPAAGTSDHTGIALKSLFCANTTAEPAEAQGTAYRKAKHVRISITEEMDLGDKMTPAEILEWEEQQLDQLVDFSSAKIDPAPFQLVEHTSLHKTHTIFSLLGLDHAYVTSIGRLVGMVSLKELRKAIEGSLTAKGVKVRPPLASFRDSTASAGEADTTALHQLWDRHQHHSMPREAGAGGDDDNSTPK</sequence>
<feature type="transmembrane region" description="Helical" evidence="12">
    <location>
        <begin position="70"/>
        <end position="92"/>
    </location>
</feature>
<dbReference type="InterPro" id="IPR001807">
    <property type="entry name" value="ClC"/>
</dbReference>
<evidence type="ECO:0000256" key="3">
    <source>
        <dbReference type="ARBA" id="ARBA00022692"/>
    </source>
</evidence>
<evidence type="ECO:0000256" key="8">
    <source>
        <dbReference type="ARBA" id="ARBA00023136"/>
    </source>
</evidence>
<dbReference type="CDD" id="cd04591">
    <property type="entry name" value="CBS_pair_voltage-gated_CLC_euk_bac"/>
    <property type="match status" value="1"/>
</dbReference>
<evidence type="ECO:0000256" key="6">
    <source>
        <dbReference type="ARBA" id="ARBA00023065"/>
    </source>
</evidence>
<accession>A0A7K5H8L1</accession>
<feature type="transmembrane region" description="Helical" evidence="12">
    <location>
        <begin position="254"/>
        <end position="274"/>
    </location>
</feature>
<dbReference type="PANTHER" id="PTHR45720">
    <property type="entry name" value="CHLORIDE CHANNEL PROTEIN 2"/>
    <property type="match status" value="1"/>
</dbReference>
<keyword evidence="9" id="KW-0407">Ion channel</keyword>
<keyword evidence="8 12" id="KW-0472">Membrane</keyword>
<evidence type="ECO:0000256" key="9">
    <source>
        <dbReference type="ARBA" id="ARBA00023173"/>
    </source>
</evidence>
<feature type="non-terminal residue" evidence="13">
    <location>
        <position position="914"/>
    </location>
</feature>
<feature type="transmembrane region" description="Helical" evidence="12">
    <location>
        <begin position="187"/>
        <end position="206"/>
    </location>
</feature>
<evidence type="ECO:0000256" key="2">
    <source>
        <dbReference type="ARBA" id="ARBA00022448"/>
    </source>
</evidence>
<feature type="transmembrane region" description="Helical" evidence="12">
    <location>
        <begin position="366"/>
        <end position="385"/>
    </location>
</feature>
<dbReference type="GO" id="GO:0005886">
    <property type="term" value="C:plasma membrane"/>
    <property type="evidence" value="ECO:0007669"/>
    <property type="project" value="TreeGrafter"/>
</dbReference>
<dbReference type="InterPro" id="IPR050970">
    <property type="entry name" value="Cl_channel_volt-gated"/>
</dbReference>
<dbReference type="FunFam" id="1.10.3080.10:FF:000002">
    <property type="entry name" value="Chloride channel 2c"/>
    <property type="match status" value="1"/>
</dbReference>
<dbReference type="GO" id="GO:0034707">
    <property type="term" value="C:chloride channel complex"/>
    <property type="evidence" value="ECO:0007669"/>
    <property type="project" value="UniProtKB-KW"/>
</dbReference>
<dbReference type="FunFam" id="3.10.580.10:FF:000102">
    <property type="entry name" value="Chloride channel, voltage-sensitive 2a"/>
    <property type="match status" value="1"/>
</dbReference>
<dbReference type="PANTHER" id="PTHR45720:SF6">
    <property type="entry name" value="CHLORIDE CHANNEL PROTEIN 2"/>
    <property type="match status" value="1"/>
</dbReference>
<feature type="transmembrane region" description="Helical" evidence="12">
    <location>
        <begin position="323"/>
        <end position="345"/>
    </location>
</feature>
<protein>
    <submittedName>
        <fullName evidence="13">CLCN2 protein</fullName>
    </submittedName>
</protein>
<dbReference type="InterPro" id="IPR046342">
    <property type="entry name" value="CBS_dom_sf"/>
</dbReference>
<evidence type="ECO:0000256" key="11">
    <source>
        <dbReference type="SAM" id="MobiDB-lite"/>
    </source>
</evidence>
<feature type="region of interest" description="Disordered" evidence="11">
    <location>
        <begin position="675"/>
        <end position="732"/>
    </location>
</feature>
<keyword evidence="6" id="KW-0406">Ion transport</keyword>
<feature type="transmembrane region" description="Helical" evidence="12">
    <location>
        <begin position="433"/>
        <end position="452"/>
    </location>
</feature>
<dbReference type="PRINTS" id="PR00762">
    <property type="entry name" value="CLCHANNEL"/>
</dbReference>
<dbReference type="SUPFAM" id="SSF54631">
    <property type="entry name" value="CBS-domain pair"/>
    <property type="match status" value="1"/>
</dbReference>
<proteinExistence type="predicted"/>
<dbReference type="AlphaFoldDB" id="A0A7K5H8L1"/>
<evidence type="ECO:0000256" key="4">
    <source>
        <dbReference type="ARBA" id="ARBA00022737"/>
    </source>
</evidence>
<dbReference type="SUPFAM" id="SSF81340">
    <property type="entry name" value="Clc chloride channel"/>
    <property type="match status" value="1"/>
</dbReference>
<evidence type="ECO:0000313" key="13">
    <source>
        <dbReference type="EMBL" id="NWS65667.1"/>
    </source>
</evidence>
<evidence type="ECO:0000256" key="10">
    <source>
        <dbReference type="ARBA" id="ARBA00023214"/>
    </source>
</evidence>
<dbReference type="GO" id="GO:0005247">
    <property type="term" value="F:voltage-gated chloride channel activity"/>
    <property type="evidence" value="ECO:0007669"/>
    <property type="project" value="TreeGrafter"/>
</dbReference>
<dbReference type="InterPro" id="IPR014743">
    <property type="entry name" value="Cl-channel_core"/>
</dbReference>
<keyword evidence="9" id="KW-0869">Chloride channel</keyword>
<feature type="transmembrane region" description="Helical" evidence="12">
    <location>
        <begin position="218"/>
        <end position="242"/>
    </location>
</feature>
<organism evidence="13 14">
    <name type="scientific">Crotophaga sulcirostris</name>
    <name type="common">Groove-billed ani</name>
    <dbReference type="NCBI Taxonomy" id="33598"/>
    <lineage>
        <taxon>Eukaryota</taxon>
        <taxon>Metazoa</taxon>
        <taxon>Chordata</taxon>
        <taxon>Craniata</taxon>
        <taxon>Vertebrata</taxon>
        <taxon>Euteleostomi</taxon>
        <taxon>Archelosauria</taxon>
        <taxon>Archosauria</taxon>
        <taxon>Dinosauria</taxon>
        <taxon>Saurischia</taxon>
        <taxon>Theropoda</taxon>
        <taxon>Coelurosauria</taxon>
        <taxon>Aves</taxon>
        <taxon>Neognathae</taxon>
        <taxon>Neoaves</taxon>
        <taxon>Otidimorphae</taxon>
        <taxon>Cuculiformes</taxon>
        <taxon>Crotophagidae</taxon>
        <taxon>Crotophaga</taxon>
    </lineage>
</organism>
<evidence type="ECO:0000256" key="7">
    <source>
        <dbReference type="ARBA" id="ARBA00023122"/>
    </source>
</evidence>
<comment type="caution">
    <text evidence="13">The sequence shown here is derived from an EMBL/GenBank/DDBJ whole genome shotgun (WGS) entry which is preliminary data.</text>
</comment>
<evidence type="ECO:0000256" key="12">
    <source>
        <dbReference type="SAM" id="Phobius"/>
    </source>
</evidence>
<dbReference type="Pfam" id="PF00654">
    <property type="entry name" value="Voltage_CLC"/>
    <property type="match status" value="1"/>
</dbReference>
<feature type="transmembrane region" description="Helical" evidence="12">
    <location>
        <begin position="113"/>
        <end position="135"/>
    </location>
</feature>
<feature type="transmembrane region" description="Helical" evidence="12">
    <location>
        <begin position="464"/>
        <end position="484"/>
    </location>
</feature>
<keyword evidence="14" id="KW-1185">Reference proteome</keyword>
<keyword evidence="5 12" id="KW-1133">Transmembrane helix</keyword>